<evidence type="ECO:0000313" key="3">
    <source>
        <dbReference type="Proteomes" id="UP000605986"/>
    </source>
</evidence>
<dbReference type="OrthoDB" id="20872at2759"/>
<reference evidence="2" key="1">
    <citation type="submission" date="2020-01" db="EMBL/GenBank/DDBJ databases">
        <title>Identification and distribution of gene clusters putatively required for synthesis of sphingolipid metabolism inhibitors in phylogenetically diverse species of the filamentous fungus Fusarium.</title>
        <authorList>
            <person name="Kim H.-S."/>
            <person name="Busman M."/>
            <person name="Brown D.W."/>
            <person name="Divon H."/>
            <person name="Uhlig S."/>
            <person name="Proctor R.H."/>
        </authorList>
    </citation>
    <scope>NUCLEOTIDE SEQUENCE</scope>
    <source>
        <strain evidence="2">NRRL 53441</strain>
    </source>
</reference>
<evidence type="ECO:0000313" key="2">
    <source>
        <dbReference type="EMBL" id="KAF4452354.1"/>
    </source>
</evidence>
<gene>
    <name evidence="2" type="ORF">F53441_4806</name>
</gene>
<dbReference type="PANTHER" id="PTHR35391:SF5">
    <property type="entry name" value="DUF6590 DOMAIN-CONTAINING PROTEIN"/>
    <property type="match status" value="1"/>
</dbReference>
<dbReference type="PANTHER" id="PTHR35391">
    <property type="entry name" value="C2H2-TYPE DOMAIN-CONTAINING PROTEIN-RELATED"/>
    <property type="match status" value="1"/>
</dbReference>
<dbReference type="Proteomes" id="UP000605986">
    <property type="component" value="Unassembled WGS sequence"/>
</dbReference>
<feature type="region of interest" description="Disordered" evidence="1">
    <location>
        <begin position="203"/>
        <end position="242"/>
    </location>
</feature>
<accession>A0A8H4NV58</accession>
<comment type="caution">
    <text evidence="2">The sequence shown here is derived from an EMBL/GenBank/DDBJ whole genome shotgun (WGS) entry which is preliminary data.</text>
</comment>
<organism evidence="2 3">
    <name type="scientific">Fusarium austroafricanum</name>
    <dbReference type="NCBI Taxonomy" id="2364996"/>
    <lineage>
        <taxon>Eukaryota</taxon>
        <taxon>Fungi</taxon>
        <taxon>Dikarya</taxon>
        <taxon>Ascomycota</taxon>
        <taxon>Pezizomycotina</taxon>
        <taxon>Sordariomycetes</taxon>
        <taxon>Hypocreomycetidae</taxon>
        <taxon>Hypocreales</taxon>
        <taxon>Nectriaceae</taxon>
        <taxon>Fusarium</taxon>
        <taxon>Fusarium concolor species complex</taxon>
    </lineage>
</organism>
<feature type="compositionally biased region" description="Polar residues" evidence="1">
    <location>
        <begin position="230"/>
        <end position="241"/>
    </location>
</feature>
<name>A0A8H4NV58_9HYPO</name>
<keyword evidence="3" id="KW-1185">Reference proteome</keyword>
<sequence>MQGASTNDRPLVYRLADFNLWIDGTGALASHKASLDWRLKERPIDLTLVKGNLVLLYQFTQDYADLQAKHLLLDEALRNIDSSLANLSSLGVAIRRTGRKARLLKADGRFNEEEHSELKLHLQCIIALRPSQERRGDNEFEERLDALTSIQRRLIQANLKRRNRFLQAQKHSVGLKKRVPDTKSVPVSSGDSTHLEITIQHPLEYETNNPDSLSAPDASRKDLGIKKTAPTLSGTSASMPRSNLRYVDPAHKKSEGSTSHTEITRIAASTHYPRPRMPSTDQKVFQCPCCCQMLSVEEFKSDDRWRQVTY</sequence>
<dbReference type="AlphaFoldDB" id="A0A8H4NV58"/>
<evidence type="ECO:0000256" key="1">
    <source>
        <dbReference type="SAM" id="MobiDB-lite"/>
    </source>
</evidence>
<dbReference type="EMBL" id="JAADJG010000190">
    <property type="protein sequence ID" value="KAF4452354.1"/>
    <property type="molecule type" value="Genomic_DNA"/>
</dbReference>
<protein>
    <submittedName>
        <fullName evidence="2">Uncharacterized protein</fullName>
    </submittedName>
</protein>
<proteinExistence type="predicted"/>